<dbReference type="eggNOG" id="COG4224">
    <property type="taxonomic scope" value="Bacteria"/>
</dbReference>
<evidence type="ECO:0000256" key="1">
    <source>
        <dbReference type="ARBA" id="ARBA00022490"/>
    </source>
</evidence>
<dbReference type="STRING" id="218495.SUB1434"/>
<gene>
    <name evidence="4" type="ordered locus">SUB1434</name>
</gene>
<dbReference type="Proteomes" id="UP000000449">
    <property type="component" value="Chromosome"/>
</dbReference>
<feature type="region of interest" description="Disordered" evidence="3">
    <location>
        <begin position="70"/>
        <end position="93"/>
    </location>
</feature>
<dbReference type="Pfam" id="PF05979">
    <property type="entry name" value="DUF896"/>
    <property type="match status" value="1"/>
</dbReference>
<dbReference type="SUPFAM" id="SSF158221">
    <property type="entry name" value="YnzC-like"/>
    <property type="match status" value="1"/>
</dbReference>
<dbReference type="Gene3D" id="1.10.287.540">
    <property type="entry name" value="Helix hairpin bin"/>
    <property type="match status" value="1"/>
</dbReference>
<protein>
    <recommendedName>
        <fullName evidence="2">UPF0291 protein SUB1434</fullName>
    </recommendedName>
</protein>
<organism evidence="4 5">
    <name type="scientific">Streptococcus uberis (strain ATCC BAA-854 / 0140J)</name>
    <dbReference type="NCBI Taxonomy" id="218495"/>
    <lineage>
        <taxon>Bacteria</taxon>
        <taxon>Bacillati</taxon>
        <taxon>Bacillota</taxon>
        <taxon>Bacilli</taxon>
        <taxon>Lactobacillales</taxon>
        <taxon>Streptococcaceae</taxon>
        <taxon>Streptococcus</taxon>
    </lineage>
</organism>
<name>B9DV91_STRU0</name>
<dbReference type="EMBL" id="AM946015">
    <property type="protein sequence ID" value="CAR43105.1"/>
    <property type="molecule type" value="Genomic_DNA"/>
</dbReference>
<dbReference type="KEGG" id="sub:SUB1434"/>
<dbReference type="InterPro" id="IPR009242">
    <property type="entry name" value="DUF896"/>
</dbReference>
<dbReference type="AlphaFoldDB" id="B9DV91"/>
<dbReference type="GO" id="GO:0005737">
    <property type="term" value="C:cytoplasm"/>
    <property type="evidence" value="ECO:0007669"/>
    <property type="project" value="UniProtKB-SubCell"/>
</dbReference>
<dbReference type="NCBIfam" id="NF002711">
    <property type="entry name" value="PRK02539.1"/>
    <property type="match status" value="1"/>
</dbReference>
<evidence type="ECO:0000256" key="3">
    <source>
        <dbReference type="SAM" id="MobiDB-lite"/>
    </source>
</evidence>
<dbReference type="HAMAP" id="MF_01103">
    <property type="entry name" value="UPF0291"/>
    <property type="match status" value="1"/>
</dbReference>
<evidence type="ECO:0000313" key="4">
    <source>
        <dbReference type="EMBL" id="CAR43105.1"/>
    </source>
</evidence>
<comment type="similarity">
    <text evidence="2">Belongs to the UPF0291 family.</text>
</comment>
<keyword evidence="1 2" id="KW-0963">Cytoplasm</keyword>
<dbReference type="HOGENOM" id="CLU_173137_0_0_9"/>
<evidence type="ECO:0000256" key="2">
    <source>
        <dbReference type="HAMAP-Rule" id="MF_01103"/>
    </source>
</evidence>
<accession>B9DV91</accession>
<keyword evidence="5" id="KW-1185">Reference proteome</keyword>
<proteinExistence type="inferred from homology"/>
<dbReference type="PANTHER" id="PTHR37300">
    <property type="entry name" value="UPF0291 PROTEIN CBO2609/CLC_2481"/>
    <property type="match status" value="1"/>
</dbReference>
<evidence type="ECO:0000313" key="5">
    <source>
        <dbReference type="Proteomes" id="UP000000449"/>
    </source>
</evidence>
<comment type="subcellular location">
    <subcellularLocation>
        <location evidence="2">Cytoplasm</location>
    </subcellularLocation>
</comment>
<dbReference type="PANTHER" id="PTHR37300:SF1">
    <property type="entry name" value="UPF0291 PROTEIN YNZC"/>
    <property type="match status" value="1"/>
</dbReference>
<reference evidence="5" key="1">
    <citation type="journal article" date="2009" name="BMC Genomics">
        <title>Evidence for niche adaptation in the genome of the bovine pathogen Streptococcus uberis.</title>
        <authorList>
            <person name="Ward P.N."/>
            <person name="Holden M.T.G."/>
            <person name="Leigh J.A."/>
            <person name="Lennard N."/>
            <person name="Bignell A."/>
            <person name="Barron A."/>
            <person name="Clark L."/>
            <person name="Quail M.A."/>
            <person name="Woodward J."/>
            <person name="Barrell B.G."/>
            <person name="Egan S.A."/>
            <person name="Field T.R."/>
            <person name="Maskell D."/>
            <person name="Kehoe M."/>
            <person name="Dowson C.G."/>
            <person name="Chanter N."/>
            <person name="Whatmore A.M."/>
            <person name="Bentley S.D."/>
            <person name="Parkhill J."/>
        </authorList>
    </citation>
    <scope>NUCLEOTIDE SEQUENCE [LARGE SCALE GENOMIC DNA]</scope>
    <source>
        <strain evidence="5">ATCC BAA-854 / 0140J</strain>
    </source>
</reference>
<sequence>MMTSPISIMDPKKIARINELAKKKKTVGLTGPEKVEQAKLREEYIEGYRRSVRHHIEGIKLVDEKGNDVTPEKLKQIQREKGLHGRSLDDPKS</sequence>